<proteinExistence type="predicted"/>
<dbReference type="PROSITE" id="PS51677">
    <property type="entry name" value="NODB"/>
    <property type="match status" value="1"/>
</dbReference>
<accession>A0A060CD18</accession>
<dbReference type="Pfam" id="PF01522">
    <property type="entry name" value="Polysacc_deac_1"/>
    <property type="match status" value="1"/>
</dbReference>
<dbReference type="Gene3D" id="3.20.20.370">
    <property type="entry name" value="Glycoside hydrolase/deacetylase"/>
    <property type="match status" value="1"/>
</dbReference>
<protein>
    <submittedName>
        <fullName evidence="2">Polysacc_deac_1</fullName>
    </submittedName>
</protein>
<evidence type="ECO:0000259" key="1">
    <source>
        <dbReference type="PROSITE" id="PS51677"/>
    </source>
</evidence>
<reference evidence="2" key="1">
    <citation type="journal article" date="2013" name="Environ. Microbiol.">
        <title>Seasonally variable intestinal metagenomes of the red palm weevil (Rhynchophorus ferrugineus).</title>
        <authorList>
            <person name="Jia S."/>
            <person name="Zhang X."/>
            <person name="Zhang G."/>
            <person name="Yin A."/>
            <person name="Zhang S."/>
            <person name="Li F."/>
            <person name="Wang L."/>
            <person name="Zhao D."/>
            <person name="Yun Q."/>
            <person name="Tala"/>
            <person name="Wang J."/>
            <person name="Sun G."/>
            <person name="Baabdullah M."/>
            <person name="Yu X."/>
            <person name="Hu S."/>
            <person name="Al-Mssallem I.S."/>
            <person name="Yu J."/>
        </authorList>
    </citation>
    <scope>NUCLEOTIDE SEQUENCE</scope>
</reference>
<feature type="domain" description="NodB homology" evidence="1">
    <location>
        <begin position="1"/>
        <end position="98"/>
    </location>
</feature>
<dbReference type="InterPro" id="IPR002509">
    <property type="entry name" value="NODB_dom"/>
</dbReference>
<dbReference type="EMBL" id="KF123345">
    <property type="protein sequence ID" value="AIA90646.1"/>
    <property type="molecule type" value="Genomic_DNA"/>
</dbReference>
<dbReference type="AlphaFoldDB" id="A0A060CD18"/>
<dbReference type="GO" id="GO:0016810">
    <property type="term" value="F:hydrolase activity, acting on carbon-nitrogen (but not peptide) bonds"/>
    <property type="evidence" value="ECO:0007669"/>
    <property type="project" value="InterPro"/>
</dbReference>
<evidence type="ECO:0000313" key="2">
    <source>
        <dbReference type="EMBL" id="AIA90646.1"/>
    </source>
</evidence>
<sequence>MDKLEENGIVATFFLIGQNITEATIPIMERQLELGCEIANHSLTHSDMTKFTAEEIINEIQKTNQKIYDAVGVTPAFFRPPYISVNNTMYENIDLAFI</sequence>
<dbReference type="GO" id="GO:0005975">
    <property type="term" value="P:carbohydrate metabolic process"/>
    <property type="evidence" value="ECO:0007669"/>
    <property type="project" value="InterPro"/>
</dbReference>
<name>A0A060CD18_9FIRM</name>
<dbReference type="InterPro" id="IPR011330">
    <property type="entry name" value="Glyco_hydro/deAcase_b/a-brl"/>
</dbReference>
<organism evidence="2">
    <name type="scientific">uncultured Pseudobutyrivibrio sp</name>
    <dbReference type="NCBI Taxonomy" id="557192"/>
    <lineage>
        <taxon>Bacteria</taxon>
        <taxon>Bacillati</taxon>
        <taxon>Bacillota</taxon>
        <taxon>Clostridia</taxon>
        <taxon>Lachnospirales</taxon>
        <taxon>Lachnospiraceae</taxon>
        <taxon>Pseudobutyrivibrio</taxon>
        <taxon>environmental samples</taxon>
    </lineage>
</organism>
<dbReference type="InterPro" id="IPR050248">
    <property type="entry name" value="Polysacc_deacetylase_ArnD"/>
</dbReference>
<dbReference type="PANTHER" id="PTHR10587:SF125">
    <property type="entry name" value="POLYSACCHARIDE DEACETYLASE YHEN-RELATED"/>
    <property type="match status" value="1"/>
</dbReference>
<dbReference type="SUPFAM" id="SSF88713">
    <property type="entry name" value="Glycoside hydrolase/deacetylase"/>
    <property type="match status" value="1"/>
</dbReference>
<dbReference type="PANTHER" id="PTHR10587">
    <property type="entry name" value="GLYCOSYL TRANSFERASE-RELATED"/>
    <property type="match status" value="1"/>
</dbReference>